<keyword evidence="1" id="KW-0812">Transmembrane</keyword>
<protein>
    <submittedName>
        <fullName evidence="2">Uncharacterized protein</fullName>
    </submittedName>
</protein>
<accession>A0A0E9XGG2</accession>
<reference evidence="2" key="2">
    <citation type="journal article" date="2015" name="Fish Shellfish Immunol.">
        <title>Early steps in the European eel (Anguilla anguilla)-Vibrio vulnificus interaction in the gills: Role of the RtxA13 toxin.</title>
        <authorList>
            <person name="Callol A."/>
            <person name="Pajuelo D."/>
            <person name="Ebbesson L."/>
            <person name="Teles M."/>
            <person name="MacKenzie S."/>
            <person name="Amaro C."/>
        </authorList>
    </citation>
    <scope>NUCLEOTIDE SEQUENCE</scope>
</reference>
<keyword evidence="1" id="KW-1133">Transmembrane helix</keyword>
<evidence type="ECO:0000256" key="1">
    <source>
        <dbReference type="SAM" id="Phobius"/>
    </source>
</evidence>
<dbReference type="AlphaFoldDB" id="A0A0E9XGG2"/>
<keyword evidence="1" id="KW-0472">Membrane</keyword>
<sequence>MFIPIKNETKKKEKNGLISVSVCNVCLSVCVSVCVYIHIYFTVYYMMKRGLFNIFK</sequence>
<proteinExistence type="predicted"/>
<feature type="transmembrane region" description="Helical" evidence="1">
    <location>
        <begin position="21"/>
        <end position="47"/>
    </location>
</feature>
<dbReference type="EMBL" id="GBXM01007809">
    <property type="protein sequence ID" value="JAI00769.1"/>
    <property type="molecule type" value="Transcribed_RNA"/>
</dbReference>
<organism evidence="2">
    <name type="scientific">Anguilla anguilla</name>
    <name type="common">European freshwater eel</name>
    <name type="synonym">Muraena anguilla</name>
    <dbReference type="NCBI Taxonomy" id="7936"/>
    <lineage>
        <taxon>Eukaryota</taxon>
        <taxon>Metazoa</taxon>
        <taxon>Chordata</taxon>
        <taxon>Craniata</taxon>
        <taxon>Vertebrata</taxon>
        <taxon>Euteleostomi</taxon>
        <taxon>Actinopterygii</taxon>
        <taxon>Neopterygii</taxon>
        <taxon>Teleostei</taxon>
        <taxon>Anguilliformes</taxon>
        <taxon>Anguillidae</taxon>
        <taxon>Anguilla</taxon>
    </lineage>
</organism>
<name>A0A0E9XGG2_ANGAN</name>
<evidence type="ECO:0000313" key="2">
    <source>
        <dbReference type="EMBL" id="JAI00769.1"/>
    </source>
</evidence>
<reference evidence="2" key="1">
    <citation type="submission" date="2014-11" db="EMBL/GenBank/DDBJ databases">
        <authorList>
            <person name="Amaro Gonzalez C."/>
        </authorList>
    </citation>
    <scope>NUCLEOTIDE SEQUENCE</scope>
</reference>